<feature type="domain" description="Ketoreductase" evidence="3">
    <location>
        <begin position="10"/>
        <end position="189"/>
    </location>
</feature>
<dbReference type="EMBL" id="JBHMCE010000013">
    <property type="protein sequence ID" value="MFB9532250.1"/>
    <property type="molecule type" value="Genomic_DNA"/>
</dbReference>
<dbReference type="InterPro" id="IPR036291">
    <property type="entry name" value="NAD(P)-bd_dom_sf"/>
</dbReference>
<dbReference type="EC" id="1.1.1.-" evidence="4"/>
<comment type="caution">
    <text evidence="4">The sequence shown here is derived from an EMBL/GenBank/DDBJ whole genome shotgun (WGS) entry which is preliminary data.</text>
</comment>
<evidence type="ECO:0000313" key="5">
    <source>
        <dbReference type="Proteomes" id="UP001589646"/>
    </source>
</evidence>
<keyword evidence="5" id="KW-1185">Reference proteome</keyword>
<dbReference type="SUPFAM" id="SSF51735">
    <property type="entry name" value="NAD(P)-binding Rossmann-fold domains"/>
    <property type="match status" value="1"/>
</dbReference>
<dbReference type="PRINTS" id="PR00081">
    <property type="entry name" value="GDHRDH"/>
</dbReference>
<dbReference type="Proteomes" id="UP001589646">
    <property type="component" value="Unassembled WGS sequence"/>
</dbReference>
<dbReference type="PANTHER" id="PTHR42760:SF133">
    <property type="entry name" value="3-OXOACYL-[ACYL-CARRIER-PROTEIN] REDUCTASE"/>
    <property type="match status" value="1"/>
</dbReference>
<evidence type="ECO:0000259" key="3">
    <source>
        <dbReference type="SMART" id="SM00822"/>
    </source>
</evidence>
<dbReference type="PRINTS" id="PR00080">
    <property type="entry name" value="SDRFAMILY"/>
</dbReference>
<accession>A0ABV5Q9V3</accession>
<dbReference type="RefSeq" id="WP_346130457.1">
    <property type="nucleotide sequence ID" value="NZ_BAAAXC010000015.1"/>
</dbReference>
<evidence type="ECO:0000313" key="4">
    <source>
        <dbReference type="EMBL" id="MFB9532250.1"/>
    </source>
</evidence>
<keyword evidence="2 4" id="KW-0560">Oxidoreductase</keyword>
<dbReference type="InterPro" id="IPR057326">
    <property type="entry name" value="KR_dom"/>
</dbReference>
<protein>
    <submittedName>
        <fullName evidence="4">SDR family NAD(P)-dependent oxidoreductase</fullName>
        <ecNumber evidence="4">1.1.1.-</ecNumber>
    </submittedName>
</protein>
<dbReference type="Gene3D" id="3.40.50.720">
    <property type="entry name" value="NAD(P)-binding Rossmann-like Domain"/>
    <property type="match status" value="1"/>
</dbReference>
<dbReference type="PANTHER" id="PTHR42760">
    <property type="entry name" value="SHORT-CHAIN DEHYDROGENASES/REDUCTASES FAMILY MEMBER"/>
    <property type="match status" value="1"/>
</dbReference>
<dbReference type="NCBIfam" id="NF005559">
    <property type="entry name" value="PRK07231.1"/>
    <property type="match status" value="1"/>
</dbReference>
<evidence type="ECO:0000256" key="2">
    <source>
        <dbReference type="ARBA" id="ARBA00023002"/>
    </source>
</evidence>
<dbReference type="SMART" id="SM00822">
    <property type="entry name" value="PKS_KR"/>
    <property type="match status" value="1"/>
</dbReference>
<dbReference type="Pfam" id="PF13561">
    <property type="entry name" value="adh_short_C2"/>
    <property type="match status" value="1"/>
</dbReference>
<comment type="similarity">
    <text evidence="1">Belongs to the short-chain dehydrogenases/reductases (SDR) family.</text>
</comment>
<sequence>MLERFSLQGKVAIVTGASSGLGVAFARGLAEAGADIVIGARRKDRLESTRQLVEATGRRCVAVPTDVSVVADCDALVQAAMSAFGAVDVLVNNAGVGTAVPATRETPEQFRQVVDVNLHGTYWMAQACGRVMRPGSSIINVGSVLGETTAGLPQAAYSASKAAVIGLTRDLAQQWTGRKGIRVNCLEPGFFHSEMTETYQPGYLEATLEARVPMRRAGDPAELVAAAIFLAGDASSYITGVTLPVDGGLLTT</sequence>
<proteinExistence type="inferred from homology"/>
<reference evidence="4 5" key="1">
    <citation type="submission" date="2024-09" db="EMBL/GenBank/DDBJ databases">
        <authorList>
            <person name="Sun Q."/>
            <person name="Mori K."/>
        </authorList>
    </citation>
    <scope>NUCLEOTIDE SEQUENCE [LARGE SCALE GENOMIC DNA]</scope>
    <source>
        <strain evidence="4 5">JCM 3323</strain>
    </source>
</reference>
<name>A0ABV5Q9V3_9ACTN</name>
<dbReference type="InterPro" id="IPR020904">
    <property type="entry name" value="Sc_DH/Rdtase_CS"/>
</dbReference>
<dbReference type="GO" id="GO:0016491">
    <property type="term" value="F:oxidoreductase activity"/>
    <property type="evidence" value="ECO:0007669"/>
    <property type="project" value="UniProtKB-KW"/>
</dbReference>
<organism evidence="4 5">
    <name type="scientific">Nonomuraea roseola</name>
    <dbReference type="NCBI Taxonomy" id="46179"/>
    <lineage>
        <taxon>Bacteria</taxon>
        <taxon>Bacillati</taxon>
        <taxon>Actinomycetota</taxon>
        <taxon>Actinomycetes</taxon>
        <taxon>Streptosporangiales</taxon>
        <taxon>Streptosporangiaceae</taxon>
        <taxon>Nonomuraea</taxon>
    </lineage>
</organism>
<evidence type="ECO:0000256" key="1">
    <source>
        <dbReference type="ARBA" id="ARBA00006484"/>
    </source>
</evidence>
<dbReference type="InterPro" id="IPR002347">
    <property type="entry name" value="SDR_fam"/>
</dbReference>
<gene>
    <name evidence="4" type="ORF">ACFFRN_37065</name>
</gene>
<dbReference type="PROSITE" id="PS00061">
    <property type="entry name" value="ADH_SHORT"/>
    <property type="match status" value="1"/>
</dbReference>